<comment type="caution">
    <text evidence="3">The sequence shown here is derived from an EMBL/GenBank/DDBJ whole genome shotgun (WGS) entry which is preliminary data.</text>
</comment>
<keyword evidence="1" id="KW-0812">Transmembrane</keyword>
<feature type="transmembrane region" description="Helical" evidence="1">
    <location>
        <begin position="207"/>
        <end position="225"/>
    </location>
</feature>
<dbReference type="InterPro" id="IPR000326">
    <property type="entry name" value="PAP2/HPO"/>
</dbReference>
<evidence type="ECO:0000256" key="1">
    <source>
        <dbReference type="SAM" id="Phobius"/>
    </source>
</evidence>
<gene>
    <name evidence="3" type="ORF">CLV70_11686</name>
</gene>
<keyword evidence="1" id="KW-1133">Transmembrane helix</keyword>
<dbReference type="EMBL" id="PVZG01000016">
    <property type="protein sequence ID" value="PRY22826.1"/>
    <property type="molecule type" value="Genomic_DNA"/>
</dbReference>
<accession>A0A2T0RNP3</accession>
<dbReference type="AlphaFoldDB" id="A0A2T0RNP3"/>
<evidence type="ECO:0000259" key="2">
    <source>
        <dbReference type="Pfam" id="PF01569"/>
    </source>
</evidence>
<evidence type="ECO:0000313" key="3">
    <source>
        <dbReference type="EMBL" id="PRY22826.1"/>
    </source>
</evidence>
<feature type="transmembrane region" description="Helical" evidence="1">
    <location>
        <begin position="141"/>
        <end position="162"/>
    </location>
</feature>
<name>A0A2T0RNP3_9ACTN</name>
<proteinExistence type="predicted"/>
<sequence>MWGQFVVLLYFIAALSVAVPAVAAPLLAYGPGRRLARGRLATRTREAVAGLVVTLGRPVTALCLLLFWGAVVVAVCWPLGLLAHSLEDAVDWPVLLWITDRRTPGFEDFNWFYTTLGDRDPLKKVVVVAAVGFAVLWRRRFWIPLVAILASFPFEQYVQAILAAMVDRGHPPTGLGTYPSGGIARIVMTFGAVALFAALTWRLNRRWQVALGTVVLVMASYEGYSRMYTEKHWLTDVISGLMFGPILFLGYAVAVCVLAGRYPAPAAEKAPAVGKTAEMAAP</sequence>
<dbReference type="Pfam" id="PF01569">
    <property type="entry name" value="PAP2"/>
    <property type="match status" value="1"/>
</dbReference>
<dbReference type="Proteomes" id="UP000239209">
    <property type="component" value="Unassembled WGS sequence"/>
</dbReference>
<evidence type="ECO:0000313" key="4">
    <source>
        <dbReference type="Proteomes" id="UP000239209"/>
    </source>
</evidence>
<keyword evidence="4" id="KW-1185">Reference proteome</keyword>
<reference evidence="3 4" key="1">
    <citation type="submission" date="2018-03" db="EMBL/GenBank/DDBJ databases">
        <title>Genomic Encyclopedia of Archaeal and Bacterial Type Strains, Phase II (KMG-II): from individual species to whole genera.</title>
        <authorList>
            <person name="Goeker M."/>
        </authorList>
    </citation>
    <scope>NUCLEOTIDE SEQUENCE [LARGE SCALE GENOMIC DNA]</scope>
    <source>
        <strain evidence="3 4">DSM 45348</strain>
    </source>
</reference>
<feature type="transmembrane region" description="Helical" evidence="1">
    <location>
        <begin position="237"/>
        <end position="259"/>
    </location>
</feature>
<protein>
    <submittedName>
        <fullName evidence="3">PAP2 superfamily protein</fullName>
    </submittedName>
</protein>
<feature type="transmembrane region" description="Helical" evidence="1">
    <location>
        <begin position="47"/>
        <end position="77"/>
    </location>
</feature>
<feature type="transmembrane region" description="Helical" evidence="1">
    <location>
        <begin position="182"/>
        <end position="200"/>
    </location>
</feature>
<dbReference type="SUPFAM" id="SSF48317">
    <property type="entry name" value="Acid phosphatase/Vanadium-dependent haloperoxidase"/>
    <property type="match status" value="1"/>
</dbReference>
<keyword evidence="1" id="KW-0472">Membrane</keyword>
<feature type="domain" description="Phosphatidic acid phosphatase type 2/haloperoxidase" evidence="2">
    <location>
        <begin position="188"/>
        <end position="249"/>
    </location>
</feature>
<dbReference type="Gene3D" id="1.20.144.10">
    <property type="entry name" value="Phosphatidic acid phosphatase type 2/haloperoxidase"/>
    <property type="match status" value="1"/>
</dbReference>
<dbReference type="InterPro" id="IPR036938">
    <property type="entry name" value="PAP2/HPO_sf"/>
</dbReference>
<organism evidence="3 4">
    <name type="scientific">Pseudosporangium ferrugineum</name>
    <dbReference type="NCBI Taxonomy" id="439699"/>
    <lineage>
        <taxon>Bacteria</taxon>
        <taxon>Bacillati</taxon>
        <taxon>Actinomycetota</taxon>
        <taxon>Actinomycetes</taxon>
        <taxon>Micromonosporales</taxon>
        <taxon>Micromonosporaceae</taxon>
        <taxon>Pseudosporangium</taxon>
    </lineage>
</organism>